<comment type="caution">
    <text evidence="3">The sequence shown here is derived from an EMBL/GenBank/DDBJ whole genome shotgun (WGS) entry which is preliminary data.</text>
</comment>
<feature type="compositionally biased region" description="Basic and acidic residues" evidence="1">
    <location>
        <begin position="36"/>
        <end position="47"/>
    </location>
</feature>
<name>A0ABR4IJR1_9EURO</name>
<dbReference type="EMBL" id="JBFXLU010000398">
    <property type="protein sequence ID" value="KAL2827474.1"/>
    <property type="molecule type" value="Genomic_DNA"/>
</dbReference>
<evidence type="ECO:0000256" key="1">
    <source>
        <dbReference type="SAM" id="MobiDB-lite"/>
    </source>
</evidence>
<sequence>MAFFRRIGSLKSSSRSATPPPDYKSAARCPTPPPAYKKETATSRTETEVSAEQLWALQQQPLPKSRKRDAFRKALKKWAKKTRSACVYVAMAFAFPFYVPIAFYYVFMHEMEIEEKLGLIFTLSVMGVRVLKLRFESEYDCESAEQSLNTTSSHRRELPLGVLRKCGEKFLATGSCIKETAEDVKEFFLFIYDCLCLLDRTSKVILLLYLLALLLPLLQYSLPGGEVDPTVIWLLSFVCFLYFISDIAFDSMLADLVRRDGH</sequence>
<reference evidence="3 4" key="1">
    <citation type="submission" date="2024-07" db="EMBL/GenBank/DDBJ databases">
        <title>Section-level genome sequencing and comparative genomics of Aspergillus sections Usti and Cavernicolus.</title>
        <authorList>
            <consortium name="Lawrence Berkeley National Laboratory"/>
            <person name="Nybo J.L."/>
            <person name="Vesth T.C."/>
            <person name="Theobald S."/>
            <person name="Frisvad J.C."/>
            <person name="Larsen T.O."/>
            <person name="Kjaerboelling I."/>
            <person name="Rothschild-Mancinelli K."/>
            <person name="Lyhne E.K."/>
            <person name="Kogle M.E."/>
            <person name="Barry K."/>
            <person name="Clum A."/>
            <person name="Na H."/>
            <person name="Ledsgaard L."/>
            <person name="Lin J."/>
            <person name="Lipzen A."/>
            <person name="Kuo A."/>
            <person name="Riley R."/>
            <person name="Mondo S."/>
            <person name="Labutti K."/>
            <person name="Haridas S."/>
            <person name="Pangalinan J."/>
            <person name="Salamov A.A."/>
            <person name="Simmons B.A."/>
            <person name="Magnuson J.K."/>
            <person name="Chen J."/>
            <person name="Drula E."/>
            <person name="Henrissat B."/>
            <person name="Wiebenga A."/>
            <person name="Lubbers R.J."/>
            <person name="Gomes A.C."/>
            <person name="Makela M.R."/>
            <person name="Stajich J."/>
            <person name="Grigoriev I.V."/>
            <person name="Mortensen U.H."/>
            <person name="De Vries R.P."/>
            <person name="Baker S.E."/>
            <person name="Andersen M.R."/>
        </authorList>
    </citation>
    <scope>NUCLEOTIDE SEQUENCE [LARGE SCALE GENOMIC DNA]</scope>
    <source>
        <strain evidence="3 4">CBS 123904</strain>
    </source>
</reference>
<organism evidence="3 4">
    <name type="scientific">Aspergillus pseudoustus</name>
    <dbReference type="NCBI Taxonomy" id="1810923"/>
    <lineage>
        <taxon>Eukaryota</taxon>
        <taxon>Fungi</taxon>
        <taxon>Dikarya</taxon>
        <taxon>Ascomycota</taxon>
        <taxon>Pezizomycotina</taxon>
        <taxon>Eurotiomycetes</taxon>
        <taxon>Eurotiomycetidae</taxon>
        <taxon>Eurotiales</taxon>
        <taxon>Aspergillaceae</taxon>
        <taxon>Aspergillus</taxon>
        <taxon>Aspergillus subgen. Nidulantes</taxon>
    </lineage>
</organism>
<gene>
    <name evidence="3" type="ORF">BJY01DRAFT_255693</name>
</gene>
<evidence type="ECO:0000313" key="4">
    <source>
        <dbReference type="Proteomes" id="UP001610446"/>
    </source>
</evidence>
<keyword evidence="2" id="KW-0812">Transmembrane</keyword>
<feature type="transmembrane region" description="Helical" evidence="2">
    <location>
        <begin position="113"/>
        <end position="131"/>
    </location>
</feature>
<feature type="transmembrane region" description="Helical" evidence="2">
    <location>
        <begin position="230"/>
        <end position="249"/>
    </location>
</feature>
<evidence type="ECO:0000313" key="3">
    <source>
        <dbReference type="EMBL" id="KAL2827474.1"/>
    </source>
</evidence>
<keyword evidence="2" id="KW-1133">Transmembrane helix</keyword>
<keyword evidence="2" id="KW-0472">Membrane</keyword>
<proteinExistence type="predicted"/>
<feature type="transmembrane region" description="Helical" evidence="2">
    <location>
        <begin position="85"/>
        <end position="107"/>
    </location>
</feature>
<feature type="transmembrane region" description="Helical" evidence="2">
    <location>
        <begin position="204"/>
        <end position="224"/>
    </location>
</feature>
<dbReference type="Proteomes" id="UP001610446">
    <property type="component" value="Unassembled WGS sequence"/>
</dbReference>
<evidence type="ECO:0000256" key="2">
    <source>
        <dbReference type="SAM" id="Phobius"/>
    </source>
</evidence>
<keyword evidence="4" id="KW-1185">Reference proteome</keyword>
<feature type="region of interest" description="Disordered" evidence="1">
    <location>
        <begin position="1"/>
        <end position="47"/>
    </location>
</feature>
<protein>
    <submittedName>
        <fullName evidence="3">Uncharacterized protein</fullName>
    </submittedName>
</protein>
<accession>A0ABR4IJR1</accession>